<evidence type="ECO:0000256" key="1">
    <source>
        <dbReference type="ARBA" id="ARBA00004651"/>
    </source>
</evidence>
<evidence type="ECO:0000256" key="5">
    <source>
        <dbReference type="ARBA" id="ARBA00022989"/>
    </source>
</evidence>
<comment type="subcellular location">
    <subcellularLocation>
        <location evidence="1">Cell membrane</location>
        <topology evidence="1">Multi-pass membrane protein</topology>
    </subcellularLocation>
</comment>
<dbReference type="InterPro" id="IPR020846">
    <property type="entry name" value="MFS_dom"/>
</dbReference>
<dbReference type="EMBL" id="JABZMK010000022">
    <property type="protein sequence ID" value="MBF1129381.1"/>
    <property type="molecule type" value="Genomic_DNA"/>
</dbReference>
<dbReference type="PANTHER" id="PTHR42688:SF1">
    <property type="entry name" value="BLR5212 PROTEIN"/>
    <property type="match status" value="1"/>
</dbReference>
<proteinExistence type="predicted"/>
<name>A0A930B8F4_9FIRM</name>
<evidence type="ECO:0000259" key="8">
    <source>
        <dbReference type="PROSITE" id="PS50850"/>
    </source>
</evidence>
<comment type="caution">
    <text evidence="9">The sequence shown here is derived from an EMBL/GenBank/DDBJ whole genome shotgun (WGS) entry which is preliminary data.</text>
</comment>
<evidence type="ECO:0000256" key="4">
    <source>
        <dbReference type="ARBA" id="ARBA00022692"/>
    </source>
</evidence>
<feature type="transmembrane region" description="Helical" evidence="7">
    <location>
        <begin position="249"/>
        <end position="269"/>
    </location>
</feature>
<keyword evidence="2" id="KW-0813">Transport</keyword>
<dbReference type="PANTHER" id="PTHR42688">
    <property type="entry name" value="CONSERVED PROTEIN"/>
    <property type="match status" value="1"/>
</dbReference>
<evidence type="ECO:0000256" key="3">
    <source>
        <dbReference type="ARBA" id="ARBA00022475"/>
    </source>
</evidence>
<evidence type="ECO:0000313" key="10">
    <source>
        <dbReference type="Proteomes" id="UP000757890"/>
    </source>
</evidence>
<feature type="transmembrane region" description="Helical" evidence="7">
    <location>
        <begin position="68"/>
        <end position="88"/>
    </location>
</feature>
<gene>
    <name evidence="9" type="ORF">HXL70_04965</name>
</gene>
<accession>A0A930B8F4</accession>
<evidence type="ECO:0000256" key="2">
    <source>
        <dbReference type="ARBA" id="ARBA00022448"/>
    </source>
</evidence>
<dbReference type="SUPFAM" id="SSF103473">
    <property type="entry name" value="MFS general substrate transporter"/>
    <property type="match status" value="1"/>
</dbReference>
<feature type="transmembrane region" description="Helical" evidence="7">
    <location>
        <begin position="140"/>
        <end position="157"/>
    </location>
</feature>
<reference evidence="9" key="1">
    <citation type="submission" date="2020-04" db="EMBL/GenBank/DDBJ databases">
        <title>Deep metagenomics examines the oral microbiome during advanced dental caries in children, revealing novel taxa and co-occurrences with host molecules.</title>
        <authorList>
            <person name="Baker J.L."/>
            <person name="Morton J.T."/>
            <person name="Dinis M."/>
            <person name="Alvarez R."/>
            <person name="Tran N.C."/>
            <person name="Knight R."/>
            <person name="Edlund A."/>
        </authorList>
    </citation>
    <scope>NUCLEOTIDE SEQUENCE</scope>
    <source>
        <strain evidence="9">JCVI_32_bin.14</strain>
    </source>
</reference>
<evidence type="ECO:0000313" key="9">
    <source>
        <dbReference type="EMBL" id="MBF1129381.1"/>
    </source>
</evidence>
<dbReference type="Pfam" id="PF07690">
    <property type="entry name" value="MFS_1"/>
    <property type="match status" value="2"/>
</dbReference>
<dbReference type="Proteomes" id="UP000757890">
    <property type="component" value="Unassembled WGS sequence"/>
</dbReference>
<dbReference type="CDD" id="cd17370">
    <property type="entry name" value="MFS_MJ1317_like"/>
    <property type="match status" value="1"/>
</dbReference>
<keyword evidence="6 7" id="KW-0472">Membrane</keyword>
<organism evidence="9 10">
    <name type="scientific">Dialister invisus</name>
    <dbReference type="NCBI Taxonomy" id="218538"/>
    <lineage>
        <taxon>Bacteria</taxon>
        <taxon>Bacillati</taxon>
        <taxon>Bacillota</taxon>
        <taxon>Negativicutes</taxon>
        <taxon>Veillonellales</taxon>
        <taxon>Veillonellaceae</taxon>
        <taxon>Dialister</taxon>
    </lineage>
</organism>
<feature type="transmembrane region" description="Helical" evidence="7">
    <location>
        <begin position="169"/>
        <end position="188"/>
    </location>
</feature>
<feature type="transmembrane region" description="Helical" evidence="7">
    <location>
        <begin position="332"/>
        <end position="355"/>
    </location>
</feature>
<protein>
    <submittedName>
        <fullName evidence="9">MFS transporter</fullName>
    </submittedName>
</protein>
<feature type="transmembrane region" description="Helical" evidence="7">
    <location>
        <begin position="214"/>
        <end position="237"/>
    </location>
</feature>
<dbReference type="GO" id="GO:0022857">
    <property type="term" value="F:transmembrane transporter activity"/>
    <property type="evidence" value="ECO:0007669"/>
    <property type="project" value="InterPro"/>
</dbReference>
<feature type="transmembrane region" description="Helical" evidence="7">
    <location>
        <begin position="361"/>
        <end position="381"/>
    </location>
</feature>
<dbReference type="InterPro" id="IPR011701">
    <property type="entry name" value="MFS"/>
</dbReference>
<dbReference type="AlphaFoldDB" id="A0A930B8F4"/>
<feature type="domain" description="Major facilitator superfamily (MFS) profile" evidence="8">
    <location>
        <begin position="211"/>
        <end position="391"/>
    </location>
</feature>
<dbReference type="InterPro" id="IPR036259">
    <property type="entry name" value="MFS_trans_sf"/>
</dbReference>
<keyword evidence="3" id="KW-1003">Cell membrane</keyword>
<evidence type="ECO:0000256" key="6">
    <source>
        <dbReference type="ARBA" id="ARBA00023136"/>
    </source>
</evidence>
<dbReference type="Gene3D" id="1.20.1250.20">
    <property type="entry name" value="MFS general substrate transporter like domains"/>
    <property type="match status" value="2"/>
</dbReference>
<keyword evidence="4 7" id="KW-0812">Transmembrane</keyword>
<dbReference type="GO" id="GO:0005886">
    <property type="term" value="C:plasma membrane"/>
    <property type="evidence" value="ECO:0007669"/>
    <property type="project" value="UniProtKB-SubCell"/>
</dbReference>
<dbReference type="InterPro" id="IPR052425">
    <property type="entry name" value="Uncharacterized_MFS-type"/>
</dbReference>
<dbReference type="PROSITE" id="PS50850">
    <property type="entry name" value="MFS"/>
    <property type="match status" value="1"/>
</dbReference>
<evidence type="ECO:0000256" key="7">
    <source>
        <dbReference type="SAM" id="Phobius"/>
    </source>
</evidence>
<keyword evidence="5 7" id="KW-1133">Transmembrane helix</keyword>
<feature type="transmembrane region" description="Helical" evidence="7">
    <location>
        <begin position="289"/>
        <end position="311"/>
    </location>
</feature>
<sequence length="391" mass="42062">MGFICLMGVVSLFADMTQEGARGIFGAYLGMMGASAAMVGCISGAGELVGYGLRFVTGIIASRSGKYWFMTVGGYALAVLAIPCLAFVPDGNWMMAACFIILGRVGKAIRQPAKSTLLSYAASQEGLGKSFAIQEFLDQLGAFLGPVLIFWVLSYYGSQGMETAYGKSFLFLGIPAFLCIAAVILAKIKFPDPEKFEPEVKETKEAHLGFRFKIYMVGTALFAFGFIDFPIVALHAVKSGLAGKAEISLLYAAAMAADAFSALFFGWLYDKYGTVSLAWSTLLSMPFVFFIFMAPSSCWLYAGVLLWGIGMGAQESTLKAAVAAIIPKHERAVGYGIFETGFGVSWFIGSFLLGVLYDASILWMAAISALMQAAAVPFFFLTGRQNHRLEV</sequence>